<evidence type="ECO:0000313" key="7">
    <source>
        <dbReference type="Proteomes" id="UP000006622"/>
    </source>
</evidence>
<dbReference type="PROSITE" id="PS51007">
    <property type="entry name" value="CYTC"/>
    <property type="match status" value="1"/>
</dbReference>
<keyword evidence="3 4" id="KW-0408">Iron</keyword>
<dbReference type="Proteomes" id="UP000006622">
    <property type="component" value="Chromosome"/>
</dbReference>
<dbReference type="RefSeq" id="WP_013897540.1">
    <property type="nucleotide sequence ID" value="NC_015676.1"/>
</dbReference>
<dbReference type="Pfam" id="PF00034">
    <property type="entry name" value="Cytochrom_C"/>
    <property type="match status" value="1"/>
</dbReference>
<dbReference type="GO" id="GO:0009055">
    <property type="term" value="F:electron transfer activity"/>
    <property type="evidence" value="ECO:0007669"/>
    <property type="project" value="InterPro"/>
</dbReference>
<evidence type="ECO:0000256" key="1">
    <source>
        <dbReference type="ARBA" id="ARBA00022617"/>
    </source>
</evidence>
<evidence type="ECO:0000256" key="4">
    <source>
        <dbReference type="PROSITE-ProRule" id="PRU00433"/>
    </source>
</evidence>
<dbReference type="OrthoDB" id="142128at2157"/>
<evidence type="ECO:0000313" key="6">
    <source>
        <dbReference type="EMBL" id="AEH60101.1"/>
    </source>
</evidence>
<dbReference type="InterPro" id="IPR009056">
    <property type="entry name" value="Cyt_c-like_dom"/>
</dbReference>
<protein>
    <recommendedName>
        <fullName evidence="5">Cytochrome c domain-containing protein</fullName>
    </recommendedName>
</protein>
<dbReference type="SUPFAM" id="SSF46626">
    <property type="entry name" value="Cytochrome c"/>
    <property type="match status" value="1"/>
</dbReference>
<dbReference type="STRING" id="679901.Mzhil_0223"/>
<sequence length="168" mass="18863" precursor="true">MKSSWLLPVAAVLIIAGAAGLIFISSTIYSDYPRYQGEPYLPDGYIPNDFESNGERIYFTGLNETGKRIEFTGGPQWLYVHGGSCVSCHGVDARGGTVMMRGFVTAPDITYQTLTQVHDDHLPYTEESIKRAIRDGIDPAGNPLDWFMPRWRMTDQDMDDLIEHLKTL</sequence>
<dbReference type="AlphaFoldDB" id="F7XNK4"/>
<dbReference type="InterPro" id="IPR036909">
    <property type="entry name" value="Cyt_c-like_dom_sf"/>
</dbReference>
<dbReference type="GO" id="GO:0020037">
    <property type="term" value="F:heme binding"/>
    <property type="evidence" value="ECO:0007669"/>
    <property type="project" value="InterPro"/>
</dbReference>
<proteinExistence type="predicted"/>
<evidence type="ECO:0000256" key="3">
    <source>
        <dbReference type="ARBA" id="ARBA00023004"/>
    </source>
</evidence>
<evidence type="ECO:0000256" key="2">
    <source>
        <dbReference type="ARBA" id="ARBA00022723"/>
    </source>
</evidence>
<accession>F7XNK4</accession>
<dbReference type="GO" id="GO:0046872">
    <property type="term" value="F:metal ion binding"/>
    <property type="evidence" value="ECO:0007669"/>
    <property type="project" value="UniProtKB-KW"/>
</dbReference>
<dbReference type="EMBL" id="CP002101">
    <property type="protein sequence ID" value="AEH60101.1"/>
    <property type="molecule type" value="Genomic_DNA"/>
</dbReference>
<dbReference type="Gene3D" id="1.10.760.10">
    <property type="entry name" value="Cytochrome c-like domain"/>
    <property type="match status" value="1"/>
</dbReference>
<feature type="domain" description="Cytochrome c" evidence="5">
    <location>
        <begin position="61"/>
        <end position="168"/>
    </location>
</feature>
<dbReference type="GeneID" id="10821821"/>
<name>F7XNK4_METZD</name>
<keyword evidence="1 4" id="KW-0349">Heme</keyword>
<evidence type="ECO:0000259" key="5">
    <source>
        <dbReference type="PROSITE" id="PS51007"/>
    </source>
</evidence>
<dbReference type="KEGG" id="mzh:Mzhil_0223"/>
<gene>
    <name evidence="6" type="ordered locus">Mzhil_0223</name>
</gene>
<keyword evidence="2 4" id="KW-0479">Metal-binding</keyword>
<dbReference type="HOGENOM" id="CLU_111443_0_0_2"/>
<reference evidence="6" key="1">
    <citation type="submission" date="2010-07" db="EMBL/GenBank/DDBJ databases">
        <title>The complete genome of Methanosalsum zhilinae DSM 4017.</title>
        <authorList>
            <consortium name="US DOE Joint Genome Institute (JGI-PGF)"/>
            <person name="Lucas S."/>
            <person name="Copeland A."/>
            <person name="Lapidus A."/>
            <person name="Glavina del Rio T."/>
            <person name="Dalin E."/>
            <person name="Tice H."/>
            <person name="Bruce D."/>
            <person name="Goodwin L."/>
            <person name="Pitluck S."/>
            <person name="Kyrpides N."/>
            <person name="Mavromatis K."/>
            <person name="Ovchinnikova G."/>
            <person name="Daligault H."/>
            <person name="Detter J.C."/>
            <person name="Han C."/>
            <person name="Tapia R."/>
            <person name="Larimer F."/>
            <person name="Land M."/>
            <person name="Hauser L."/>
            <person name="Markowitz V."/>
            <person name="Cheng J.-F."/>
            <person name="Hugenholtz P."/>
            <person name="Woyke T."/>
            <person name="Wu D."/>
            <person name="Spring S."/>
            <person name="Schueler E."/>
            <person name="Brambilla E."/>
            <person name="Klenk H.-P."/>
            <person name="Eisen J.A."/>
        </authorList>
    </citation>
    <scope>NUCLEOTIDE SEQUENCE</scope>
    <source>
        <strain evidence="6">DSM 4017</strain>
    </source>
</reference>
<organism evidence="6 7">
    <name type="scientific">Methanosalsum zhilinae (strain DSM 4017 / NBRC 107636 / OCM 62 / WeN5)</name>
    <name type="common">Methanohalophilus zhilinae</name>
    <dbReference type="NCBI Taxonomy" id="679901"/>
    <lineage>
        <taxon>Archaea</taxon>
        <taxon>Methanobacteriati</taxon>
        <taxon>Methanobacteriota</taxon>
        <taxon>Stenosarchaea group</taxon>
        <taxon>Methanomicrobia</taxon>
        <taxon>Methanosarcinales</taxon>
        <taxon>Methanosarcinaceae</taxon>
        <taxon>Methanosalsum</taxon>
    </lineage>
</organism>
<keyword evidence="7" id="KW-1185">Reference proteome</keyword>